<keyword evidence="2" id="KW-1185">Reference proteome</keyword>
<evidence type="ECO:0000313" key="1">
    <source>
        <dbReference type="EMBL" id="KAK1262340.1"/>
    </source>
</evidence>
<accession>A0AAV9ADQ2</accession>
<dbReference type="Proteomes" id="UP001179952">
    <property type="component" value="Unassembled WGS sequence"/>
</dbReference>
<comment type="caution">
    <text evidence="1">The sequence shown here is derived from an EMBL/GenBank/DDBJ whole genome shotgun (WGS) entry which is preliminary data.</text>
</comment>
<name>A0AAV9ADQ2_ACOGR</name>
<gene>
    <name evidence="1" type="ORF">QJS04_geneDACA001361</name>
</gene>
<sequence>MEKTVGIVGAGMSGLLACKYALEKGYRPITPREGYSFSDFPWPPDVTDEFPDHNQVTDYLEAHPATTLFIEKKLFFFKKLNKSLDELQTISTQLYYKPN</sequence>
<dbReference type="AlphaFoldDB" id="A0AAV9ADQ2"/>
<dbReference type="Gene3D" id="3.50.50.60">
    <property type="entry name" value="FAD/NAD(P)-binding domain"/>
    <property type="match status" value="1"/>
</dbReference>
<protein>
    <submittedName>
        <fullName evidence="1">Uncharacterized protein</fullName>
    </submittedName>
</protein>
<evidence type="ECO:0000313" key="2">
    <source>
        <dbReference type="Proteomes" id="UP001179952"/>
    </source>
</evidence>
<proteinExistence type="predicted"/>
<reference evidence="1" key="2">
    <citation type="submission" date="2023-06" db="EMBL/GenBank/DDBJ databases">
        <authorList>
            <person name="Ma L."/>
            <person name="Liu K.-W."/>
            <person name="Li Z."/>
            <person name="Hsiao Y.-Y."/>
            <person name="Qi Y."/>
            <person name="Fu T."/>
            <person name="Tang G."/>
            <person name="Zhang D."/>
            <person name="Sun W.-H."/>
            <person name="Liu D.-K."/>
            <person name="Li Y."/>
            <person name="Chen G.-Z."/>
            <person name="Liu X.-D."/>
            <person name="Liao X.-Y."/>
            <person name="Jiang Y.-T."/>
            <person name="Yu X."/>
            <person name="Hao Y."/>
            <person name="Huang J."/>
            <person name="Zhao X.-W."/>
            <person name="Ke S."/>
            <person name="Chen Y.-Y."/>
            <person name="Wu W.-L."/>
            <person name="Hsu J.-L."/>
            <person name="Lin Y.-F."/>
            <person name="Huang M.-D."/>
            <person name="Li C.-Y."/>
            <person name="Huang L."/>
            <person name="Wang Z.-W."/>
            <person name="Zhao X."/>
            <person name="Zhong W.-Y."/>
            <person name="Peng D.-H."/>
            <person name="Ahmad S."/>
            <person name="Lan S."/>
            <person name="Zhang J.-S."/>
            <person name="Tsai W.-C."/>
            <person name="Van De Peer Y."/>
            <person name="Liu Z.-J."/>
        </authorList>
    </citation>
    <scope>NUCLEOTIDE SEQUENCE</scope>
    <source>
        <strain evidence="1">SCP</strain>
        <tissue evidence="1">Leaves</tissue>
    </source>
</reference>
<organism evidence="1 2">
    <name type="scientific">Acorus gramineus</name>
    <name type="common">Dwarf sweet flag</name>
    <dbReference type="NCBI Taxonomy" id="55184"/>
    <lineage>
        <taxon>Eukaryota</taxon>
        <taxon>Viridiplantae</taxon>
        <taxon>Streptophyta</taxon>
        <taxon>Embryophyta</taxon>
        <taxon>Tracheophyta</taxon>
        <taxon>Spermatophyta</taxon>
        <taxon>Magnoliopsida</taxon>
        <taxon>Liliopsida</taxon>
        <taxon>Acoraceae</taxon>
        <taxon>Acorus</taxon>
    </lineage>
</organism>
<reference evidence="1" key="1">
    <citation type="journal article" date="2023" name="Nat. Commun.">
        <title>Diploid and tetraploid genomes of Acorus and the evolution of monocots.</title>
        <authorList>
            <person name="Ma L."/>
            <person name="Liu K.W."/>
            <person name="Li Z."/>
            <person name="Hsiao Y.Y."/>
            <person name="Qi Y."/>
            <person name="Fu T."/>
            <person name="Tang G.D."/>
            <person name="Zhang D."/>
            <person name="Sun W.H."/>
            <person name="Liu D.K."/>
            <person name="Li Y."/>
            <person name="Chen G.Z."/>
            <person name="Liu X.D."/>
            <person name="Liao X.Y."/>
            <person name="Jiang Y.T."/>
            <person name="Yu X."/>
            <person name="Hao Y."/>
            <person name="Huang J."/>
            <person name="Zhao X.W."/>
            <person name="Ke S."/>
            <person name="Chen Y.Y."/>
            <person name="Wu W.L."/>
            <person name="Hsu J.L."/>
            <person name="Lin Y.F."/>
            <person name="Huang M.D."/>
            <person name="Li C.Y."/>
            <person name="Huang L."/>
            <person name="Wang Z.W."/>
            <person name="Zhao X."/>
            <person name="Zhong W.Y."/>
            <person name="Peng D.H."/>
            <person name="Ahmad S."/>
            <person name="Lan S."/>
            <person name="Zhang J.S."/>
            <person name="Tsai W.C."/>
            <person name="Van de Peer Y."/>
            <person name="Liu Z.J."/>
        </authorList>
    </citation>
    <scope>NUCLEOTIDE SEQUENCE</scope>
    <source>
        <strain evidence="1">SCP</strain>
    </source>
</reference>
<dbReference type="PROSITE" id="PS51257">
    <property type="entry name" value="PROKAR_LIPOPROTEIN"/>
    <property type="match status" value="1"/>
</dbReference>
<dbReference type="SUPFAM" id="SSF51905">
    <property type="entry name" value="FAD/NAD(P)-binding domain"/>
    <property type="match status" value="1"/>
</dbReference>
<dbReference type="InterPro" id="IPR036188">
    <property type="entry name" value="FAD/NAD-bd_sf"/>
</dbReference>
<dbReference type="EMBL" id="JAUJYN010000010">
    <property type="protein sequence ID" value="KAK1262340.1"/>
    <property type="molecule type" value="Genomic_DNA"/>
</dbReference>